<feature type="compositionally biased region" description="Polar residues" evidence="1">
    <location>
        <begin position="758"/>
        <end position="771"/>
    </location>
</feature>
<proteinExistence type="predicted"/>
<feature type="compositionally biased region" description="Pro residues" evidence="1">
    <location>
        <begin position="420"/>
        <end position="429"/>
    </location>
</feature>
<protein>
    <submittedName>
        <fullName evidence="2">Calcium-responsive transcription factor</fullName>
    </submittedName>
</protein>
<comment type="caution">
    <text evidence="2">The sequence shown here is derived from an EMBL/GenBank/DDBJ whole genome shotgun (WGS) entry which is preliminary data.</text>
</comment>
<dbReference type="EMBL" id="LSMT01000027">
    <property type="protein sequence ID" value="PFX32067.1"/>
    <property type="molecule type" value="Genomic_DNA"/>
</dbReference>
<evidence type="ECO:0000256" key="1">
    <source>
        <dbReference type="SAM" id="MobiDB-lite"/>
    </source>
</evidence>
<reference evidence="3" key="1">
    <citation type="journal article" date="2017" name="bioRxiv">
        <title>Comparative analysis of the genomes of Stylophora pistillata and Acropora digitifera provides evidence for extensive differences between species of corals.</title>
        <authorList>
            <person name="Voolstra C.R."/>
            <person name="Li Y."/>
            <person name="Liew Y.J."/>
            <person name="Baumgarten S."/>
            <person name="Zoccola D."/>
            <person name="Flot J.-F."/>
            <person name="Tambutte S."/>
            <person name="Allemand D."/>
            <person name="Aranda M."/>
        </authorList>
    </citation>
    <scope>NUCLEOTIDE SEQUENCE [LARGE SCALE GENOMIC DNA]</scope>
</reference>
<feature type="compositionally biased region" description="Basic and acidic residues" evidence="1">
    <location>
        <begin position="704"/>
        <end position="715"/>
    </location>
</feature>
<dbReference type="OrthoDB" id="2668416at2759"/>
<dbReference type="InterPro" id="IPR029309">
    <property type="entry name" value="CaRF"/>
</dbReference>
<dbReference type="GO" id="GO:0000978">
    <property type="term" value="F:RNA polymerase II cis-regulatory region sequence-specific DNA binding"/>
    <property type="evidence" value="ECO:0007669"/>
    <property type="project" value="TreeGrafter"/>
</dbReference>
<dbReference type="PANTHER" id="PTHR14694:SF1">
    <property type="entry name" value="CALCIUM-RESPONSIVE TRANSCRIPTION FACTOR"/>
    <property type="match status" value="1"/>
</dbReference>
<feature type="region of interest" description="Disordered" evidence="1">
    <location>
        <begin position="420"/>
        <end position="462"/>
    </location>
</feature>
<keyword evidence="3" id="KW-1185">Reference proteome</keyword>
<organism evidence="2 3">
    <name type="scientific">Stylophora pistillata</name>
    <name type="common">Smooth cauliflower coral</name>
    <dbReference type="NCBI Taxonomy" id="50429"/>
    <lineage>
        <taxon>Eukaryota</taxon>
        <taxon>Metazoa</taxon>
        <taxon>Cnidaria</taxon>
        <taxon>Anthozoa</taxon>
        <taxon>Hexacorallia</taxon>
        <taxon>Scleractinia</taxon>
        <taxon>Astrocoeniina</taxon>
        <taxon>Pocilloporidae</taxon>
        <taxon>Stylophora</taxon>
    </lineage>
</organism>
<feature type="region of interest" description="Disordered" evidence="1">
    <location>
        <begin position="703"/>
        <end position="726"/>
    </location>
</feature>
<dbReference type="Pfam" id="PF15299">
    <property type="entry name" value="ALS2CR8"/>
    <property type="match status" value="1"/>
</dbReference>
<sequence length="966" mass="103771">MAADSAQVLSSGSIQQQIMASEQVSAAEVLQNAMSTNIPTTIQTIPQQAGVITTISASALPETMTTSETMIATQSISIDTEGASATLSGHELPESIPQVQQHESVVVSVTGTQDSLVISSENVAIAASASLDASQHAEIANLSSAVQANYPWAARLHDCELIGDSYRGYVTTEVELDLILTLHKQHTNSCWGTRQSPSSAKPSIRLMWKSQYVPYDGIPFLNTGRRATVMECQYGPRRKGAVNKKQVDYDECGHPVKRHRPTCPARIYIKKVRKFPEFRIDPNLEGKNVRQAQERALTSLRLAGVHVGGEERYYVQLPLPLAHEYHDVDDTPMDPDEGDSQGQRLNAEVMHKIRELVARGVSGIYTVKHCLKEYVEKELFVNLEPPPRHNKSYFPTIIDIQNHIHQAQMALTTGALMPLPPLTNLPPSSPQLKEKTRKRKHPTEKLSQSSQTAEALASMQQQYQSARPSVLSNQEQEQLIQSGRVNFQGSETQQLEIIQGGEGETTEVDISSQPQILITQGSGAGRDEGQVVIVVNASSFFSGQSDSETPTTLSLTIPASQVASLSHASLHSAAGSQAVAFIPQANTTAQTPGSGATPQTVAFIPQALDSSRGAVAFLTSQQTDSINPVPVSAAYLAAHGQPGNILSMLDSALQASAGGTAPVIRVGTNLGVQIADSSQAHDSVPGQVMTAQAAVEAVLSATTSREETKQAHCDEENIEGEPPTKRQALGMDFTSLVKEAVFDGQQADGQAESERTSDQSPVANAPTSTPQHAAGNTHLDSLSQTSMGENFLSMETRPIDMVAESVIQSLPGEQEVVRDFNENNDSLLDNREEKLAVQSTQSYTTPAEIIGTPQQNNAQFATDISGVSQTESAPLETSQGVCIPMEASSDETKLTVVDDNRLITAGEGQGIQDYTMQTPSTESTSNSEHMNMPLVFKSDQQLTENSATVASHSNAVPTVNSPEVFT</sequence>
<dbReference type="PANTHER" id="PTHR14694">
    <property type="entry name" value="CALCIUM-RESPONSIVE TRANSCRIPTION FACTOR"/>
    <property type="match status" value="1"/>
</dbReference>
<accession>A0A2B4SUA0</accession>
<dbReference type="GO" id="GO:0005634">
    <property type="term" value="C:nucleus"/>
    <property type="evidence" value="ECO:0007669"/>
    <property type="project" value="TreeGrafter"/>
</dbReference>
<feature type="region of interest" description="Disordered" evidence="1">
    <location>
        <begin position="745"/>
        <end position="782"/>
    </location>
</feature>
<gene>
    <name evidence="2" type="primary">Carf</name>
    <name evidence="2" type="ORF">AWC38_SpisGene3087</name>
</gene>
<name>A0A2B4SUA0_STYPI</name>
<dbReference type="GO" id="GO:0000981">
    <property type="term" value="F:DNA-binding transcription factor activity, RNA polymerase II-specific"/>
    <property type="evidence" value="ECO:0007669"/>
    <property type="project" value="TreeGrafter"/>
</dbReference>
<evidence type="ECO:0000313" key="3">
    <source>
        <dbReference type="Proteomes" id="UP000225706"/>
    </source>
</evidence>
<dbReference type="AlphaFoldDB" id="A0A2B4SUA0"/>
<dbReference type="Proteomes" id="UP000225706">
    <property type="component" value="Unassembled WGS sequence"/>
</dbReference>
<feature type="compositionally biased region" description="Polar residues" evidence="1">
    <location>
        <begin position="445"/>
        <end position="462"/>
    </location>
</feature>
<evidence type="ECO:0000313" key="2">
    <source>
        <dbReference type="EMBL" id="PFX32067.1"/>
    </source>
</evidence>